<dbReference type="EMBL" id="JAANOW010000001">
    <property type="protein sequence ID" value="NIH95632.1"/>
    <property type="molecule type" value="Genomic_DNA"/>
</dbReference>
<dbReference type="Gene3D" id="3.40.830.10">
    <property type="entry name" value="LigB-like"/>
    <property type="match status" value="1"/>
</dbReference>
<evidence type="ECO:0000313" key="2">
    <source>
        <dbReference type="Proteomes" id="UP000547444"/>
    </source>
</evidence>
<sequence length="256" mass="25365">MLAAIAVIPSAPVLVPELAGAAAAELADMRTAVLAAASALPSRWIVVGTGRDTGLIGPGDAGTFAGYGVDLPVRLSPDATGPVTELPLCALIAGWVRGQVAAQACAEVRVYRDDLDTPAALTAGRELRVTIDQAGDDIGVLVVADGVHTLTPWAPGGYDPDSPAAQQALDDALAAGDTAALARLDAGVLGRAAYQVLAGLGTPSHAEELYRGAPYGVGYFVGVWTPAGGCAPAGWSAATGGCAPAGWSAATGGCEP</sequence>
<comment type="caution">
    <text evidence="1">The sequence shown here is derived from an EMBL/GenBank/DDBJ whole genome shotgun (WGS) entry which is preliminary data.</text>
</comment>
<keyword evidence="2" id="KW-1185">Reference proteome</keyword>
<proteinExistence type="predicted"/>
<gene>
    <name evidence="1" type="ORF">FHU31_002588</name>
</gene>
<name>A0A7X5TZK8_9MYCO</name>
<reference evidence="1 2" key="1">
    <citation type="submission" date="2020-03" db="EMBL/GenBank/DDBJ databases">
        <title>Sequencing the genomes of 1000 actinobacteria strains.</title>
        <authorList>
            <person name="Klenk H.-P."/>
        </authorList>
    </citation>
    <scope>NUCLEOTIDE SEQUENCE [LARGE SCALE GENOMIC DNA]</scope>
    <source>
        <strain evidence="1 2">DSM 44556</strain>
    </source>
</reference>
<dbReference type="AlphaFoldDB" id="A0A7X5TZK8"/>
<accession>A0A7X5TZK8</accession>
<organism evidence="1 2">
    <name type="scientific">Mycolicibacterium fluoranthenivorans</name>
    <dbReference type="NCBI Taxonomy" id="258505"/>
    <lineage>
        <taxon>Bacteria</taxon>
        <taxon>Bacillati</taxon>
        <taxon>Actinomycetota</taxon>
        <taxon>Actinomycetes</taxon>
        <taxon>Mycobacteriales</taxon>
        <taxon>Mycobacteriaceae</taxon>
        <taxon>Mycolicibacterium</taxon>
    </lineage>
</organism>
<dbReference type="Proteomes" id="UP000547444">
    <property type="component" value="Unassembled WGS sequence"/>
</dbReference>
<dbReference type="RefSeq" id="WP_263988095.1">
    <property type="nucleotide sequence ID" value="NZ_JAANOW010000001.1"/>
</dbReference>
<evidence type="ECO:0000313" key="1">
    <source>
        <dbReference type="EMBL" id="NIH95632.1"/>
    </source>
</evidence>
<protein>
    <submittedName>
        <fullName evidence="1">Uncharacterized protein</fullName>
    </submittedName>
</protein>